<feature type="compositionally biased region" description="Low complexity" evidence="2">
    <location>
        <begin position="617"/>
        <end position="637"/>
    </location>
</feature>
<feature type="region of interest" description="Disordered" evidence="2">
    <location>
        <begin position="353"/>
        <end position="379"/>
    </location>
</feature>
<keyword evidence="1" id="KW-0175">Coiled coil</keyword>
<evidence type="ECO:0000256" key="1">
    <source>
        <dbReference type="SAM" id="Coils"/>
    </source>
</evidence>
<dbReference type="InParanoid" id="A0A1W4W7P1"/>
<dbReference type="GeneID" id="108733435"/>
<feature type="coiled-coil region" evidence="1">
    <location>
        <begin position="248"/>
        <end position="303"/>
    </location>
</feature>
<feature type="compositionally biased region" description="Basic and acidic residues" evidence="2">
    <location>
        <begin position="151"/>
        <end position="165"/>
    </location>
</feature>
<feature type="compositionally biased region" description="Polar residues" evidence="2">
    <location>
        <begin position="694"/>
        <end position="715"/>
    </location>
</feature>
<feature type="compositionally biased region" description="Basic and acidic residues" evidence="2">
    <location>
        <begin position="531"/>
        <end position="549"/>
    </location>
</feature>
<feature type="region of interest" description="Disordered" evidence="2">
    <location>
        <begin position="147"/>
        <end position="199"/>
    </location>
</feature>
<sequence length="822" mass="88499">MSRGFCNSGTTPFLCSVCTFSSFLSSNNMVGGGDPGGPGGMDCLQLRQSAGPFHYLISEQAKSLVALQELQHEVGALLEFRDLVIETFPNLRTKLQTSSSPNTMMAASAASAAAIASGSGVSGGGVSPGSNIPVAVRKEWEPGIRSRRKLGLKDEPRSGSAKKSDVTVQDSGFSTEASSKETHSASSSAPPPGNPDEAEDELWNLLDVIHRKGTRLKEELDALQGSIRSDDSEIDFQRALVHSSADDVRHLRRERDLLLDRVAEMEAEVLAGRVHTSRLQEDLEHLLVAKTELEEQLKAVKTQSGAVNTRIHDLHSQFVARSPTGTVSPVGGYESSVRNVASSDNSCGDVTAVTSAGSSKGSSQRCGSSGTGRSKKASRHVLDTVLGDKVPKSKTVDSRKLAAILKEHDPIVLQRHLLTSTVQNQILQQQLDTAARLELSLVDKLDKAREENEELKFQLEDKNIELEGTRARVRMFEQLQRPIPTTSPDVIPSTDSMAVSSVIAPDREDRLSRTEITTASMKAMSPIPMNHLDHSSSTESAHDQAHHESGATPVTRKSSSVGGEVQTHRRKPSKIPLVKSYAAPKPPGGKHSPAPGARSRSGDRPPSAQSLRAKMTTSESASSTSLSKSRNSLSNARDSLTGKVRTSGDSLSGRRSSDSFSKLRESPVNSSLRGGSGSVAKRDLSFRKPGTPVRRNSSIREGSTPATDAKTSSNPCDEKYRSLWAPSSYNDSPSSEQFLDSLDLDENVNSTALTTLENSSSHRFQTANTFLWKVGGGPDSGQGLFYDSINTDTLSSLYKQNGGEEMAEFDSLEKKLFPEHQQ</sequence>
<keyword evidence="3" id="KW-1185">Reference proteome</keyword>
<protein>
    <submittedName>
        <fullName evidence="4">Uncharacterized protein LOC108733435 isoform X1</fullName>
    </submittedName>
</protein>
<dbReference type="AlphaFoldDB" id="A0A1W4W7P1"/>
<dbReference type="FunCoup" id="A0A1W4W7P1">
    <property type="interactions" value="33"/>
</dbReference>
<accession>A0A1W4W7P1</accession>
<gene>
    <name evidence="4" type="primary">LOC108733435</name>
</gene>
<proteinExistence type="predicted"/>
<organism evidence="3 4">
    <name type="scientific">Agrilus planipennis</name>
    <name type="common">Emerald ash borer</name>
    <name type="synonym">Agrilus marcopoli</name>
    <dbReference type="NCBI Taxonomy" id="224129"/>
    <lineage>
        <taxon>Eukaryota</taxon>
        <taxon>Metazoa</taxon>
        <taxon>Ecdysozoa</taxon>
        <taxon>Arthropoda</taxon>
        <taxon>Hexapoda</taxon>
        <taxon>Insecta</taxon>
        <taxon>Pterygota</taxon>
        <taxon>Neoptera</taxon>
        <taxon>Endopterygota</taxon>
        <taxon>Coleoptera</taxon>
        <taxon>Polyphaga</taxon>
        <taxon>Elateriformia</taxon>
        <taxon>Buprestoidea</taxon>
        <taxon>Buprestidae</taxon>
        <taxon>Agrilinae</taxon>
        <taxon>Agrilus</taxon>
    </lineage>
</organism>
<feature type="compositionally biased region" description="Basic and acidic residues" evidence="2">
    <location>
        <begin position="655"/>
        <end position="665"/>
    </location>
</feature>
<dbReference type="RefSeq" id="XP_018320109.1">
    <property type="nucleotide sequence ID" value="XM_018464607.2"/>
</dbReference>
<dbReference type="STRING" id="224129.A0A1W4W7P1"/>
<dbReference type="OrthoDB" id="1684102at2759"/>
<dbReference type="KEGG" id="apln:108733435"/>
<evidence type="ECO:0000313" key="3">
    <source>
        <dbReference type="Proteomes" id="UP000192223"/>
    </source>
</evidence>
<evidence type="ECO:0000313" key="4">
    <source>
        <dbReference type="RefSeq" id="XP_018320109.1"/>
    </source>
</evidence>
<feature type="region of interest" description="Disordered" evidence="2">
    <location>
        <begin position="520"/>
        <end position="717"/>
    </location>
</feature>
<feature type="compositionally biased region" description="Low complexity" evidence="2">
    <location>
        <begin position="357"/>
        <end position="368"/>
    </location>
</feature>
<dbReference type="Proteomes" id="UP000192223">
    <property type="component" value="Unplaced"/>
</dbReference>
<evidence type="ECO:0000256" key="2">
    <source>
        <dbReference type="SAM" id="MobiDB-lite"/>
    </source>
</evidence>
<name>A0A1W4W7P1_AGRPL</name>
<feature type="coiled-coil region" evidence="1">
    <location>
        <begin position="434"/>
        <end position="472"/>
    </location>
</feature>
<reference evidence="4" key="1">
    <citation type="submission" date="2025-08" db="UniProtKB">
        <authorList>
            <consortium name="RefSeq"/>
        </authorList>
    </citation>
    <scope>IDENTIFICATION</scope>
    <source>
        <tissue evidence="4">Entire body</tissue>
    </source>
</reference>